<keyword evidence="1" id="KW-0378">Hydrolase</keyword>
<keyword evidence="2" id="KW-1185">Reference proteome</keyword>
<gene>
    <name evidence="1" type="ORF">F4821DRAFT_218925</name>
</gene>
<organism evidence="1 2">
    <name type="scientific">Hypoxylon rubiginosum</name>
    <dbReference type="NCBI Taxonomy" id="110542"/>
    <lineage>
        <taxon>Eukaryota</taxon>
        <taxon>Fungi</taxon>
        <taxon>Dikarya</taxon>
        <taxon>Ascomycota</taxon>
        <taxon>Pezizomycotina</taxon>
        <taxon>Sordariomycetes</taxon>
        <taxon>Xylariomycetidae</taxon>
        <taxon>Xylariales</taxon>
        <taxon>Hypoxylaceae</taxon>
        <taxon>Hypoxylon</taxon>
    </lineage>
</organism>
<dbReference type="EMBL" id="MU394375">
    <property type="protein sequence ID" value="KAI6082262.1"/>
    <property type="molecule type" value="Genomic_DNA"/>
</dbReference>
<reference evidence="1 2" key="1">
    <citation type="journal article" date="2022" name="New Phytol.">
        <title>Ecological generalism drives hyperdiversity of secondary metabolite gene clusters in xylarialean endophytes.</title>
        <authorList>
            <person name="Franco M.E.E."/>
            <person name="Wisecaver J.H."/>
            <person name="Arnold A.E."/>
            <person name="Ju Y.M."/>
            <person name="Slot J.C."/>
            <person name="Ahrendt S."/>
            <person name="Moore L.P."/>
            <person name="Eastman K.E."/>
            <person name="Scott K."/>
            <person name="Konkel Z."/>
            <person name="Mondo S.J."/>
            <person name="Kuo A."/>
            <person name="Hayes R.D."/>
            <person name="Haridas S."/>
            <person name="Andreopoulos B."/>
            <person name="Riley R."/>
            <person name="LaButti K."/>
            <person name="Pangilinan J."/>
            <person name="Lipzen A."/>
            <person name="Amirebrahimi M."/>
            <person name="Yan J."/>
            <person name="Adam C."/>
            <person name="Keymanesh K."/>
            <person name="Ng V."/>
            <person name="Louie K."/>
            <person name="Northen T."/>
            <person name="Drula E."/>
            <person name="Henrissat B."/>
            <person name="Hsieh H.M."/>
            <person name="Youens-Clark K."/>
            <person name="Lutzoni F."/>
            <person name="Miadlikowska J."/>
            <person name="Eastwood D.C."/>
            <person name="Hamelin R.C."/>
            <person name="Grigoriev I.V."/>
            <person name="U'Ren J.M."/>
        </authorList>
    </citation>
    <scope>NUCLEOTIDE SEQUENCE [LARGE SCALE GENOMIC DNA]</scope>
    <source>
        <strain evidence="1 2">ER1909</strain>
    </source>
</reference>
<sequence>FPLRFHPNELHVRKTLAERGRGYLQLSGSVCKEYEGMGINMQFEANRWVEKKFYTSGRIMIDPATFRIKLPNSQLLDPDVTEILQPEDILENDLIFCNHRVLGFSFAVKMWGAFAIPKLREVVWDMTAINKLIIEAKRRDYIASLVRGHAFSDTGFDDVIRGKGQGLVGLLSGAPGTGKTLTAEVVAELTRRPLYVVTASELSIDVESLDQSLEDIMSTAHRWSCILLIDEAETYLRKRTEGHMQQNSLVTIFLRRLEYFRGIAILTTNRRQDIDDAFKSRIHFRFHYPPLNESGRLAIWQNFLPQFSTDDLKEFARFEINGREIKNTIACATTICQAQKRPLAIDVIRESLENSSSSWDESEDAVSA</sequence>
<evidence type="ECO:0000313" key="2">
    <source>
        <dbReference type="Proteomes" id="UP001497680"/>
    </source>
</evidence>
<feature type="non-terminal residue" evidence="1">
    <location>
        <position position="1"/>
    </location>
</feature>
<accession>A0ACC0CP70</accession>
<dbReference type="Proteomes" id="UP001497680">
    <property type="component" value="Unassembled WGS sequence"/>
</dbReference>
<proteinExistence type="predicted"/>
<protein>
    <submittedName>
        <fullName evidence="1">P-loop containing nucleoside triphosphate hydrolase protein</fullName>
    </submittedName>
</protein>
<comment type="caution">
    <text evidence="1">The sequence shown here is derived from an EMBL/GenBank/DDBJ whole genome shotgun (WGS) entry which is preliminary data.</text>
</comment>
<name>A0ACC0CP70_9PEZI</name>
<evidence type="ECO:0000313" key="1">
    <source>
        <dbReference type="EMBL" id="KAI6082262.1"/>
    </source>
</evidence>